<dbReference type="PANTHER" id="PTHR42928">
    <property type="entry name" value="TRICARBOXYLATE-BINDING PROTEIN"/>
    <property type="match status" value="1"/>
</dbReference>
<protein>
    <submittedName>
        <fullName evidence="3">Uncharacterized protein</fullName>
    </submittedName>
</protein>
<gene>
    <name evidence="3" type="ORF">LMG26858_05739</name>
</gene>
<name>A0A6S7EW30_9BURK</name>
<dbReference type="Proteomes" id="UP000494117">
    <property type="component" value="Unassembled WGS sequence"/>
</dbReference>
<dbReference type="Gene3D" id="3.40.190.10">
    <property type="entry name" value="Periplasmic binding protein-like II"/>
    <property type="match status" value="1"/>
</dbReference>
<comment type="similarity">
    <text evidence="1">Belongs to the UPF0065 (bug) family.</text>
</comment>
<evidence type="ECO:0000256" key="2">
    <source>
        <dbReference type="SAM" id="SignalP"/>
    </source>
</evidence>
<evidence type="ECO:0000256" key="1">
    <source>
        <dbReference type="ARBA" id="ARBA00006987"/>
    </source>
</evidence>
<dbReference type="Pfam" id="PF03401">
    <property type="entry name" value="TctC"/>
    <property type="match status" value="1"/>
</dbReference>
<feature type="chain" id="PRO_5029022281" evidence="2">
    <location>
        <begin position="23"/>
        <end position="325"/>
    </location>
</feature>
<dbReference type="Gene3D" id="3.40.190.150">
    <property type="entry name" value="Bordetella uptake gene, domain 1"/>
    <property type="match status" value="1"/>
</dbReference>
<dbReference type="PANTHER" id="PTHR42928:SF5">
    <property type="entry name" value="BLR1237 PROTEIN"/>
    <property type="match status" value="1"/>
</dbReference>
<proteinExistence type="inferred from homology"/>
<accession>A0A6S7EW30</accession>
<evidence type="ECO:0000313" key="4">
    <source>
        <dbReference type="Proteomes" id="UP000494117"/>
    </source>
</evidence>
<dbReference type="EMBL" id="CADILG010000072">
    <property type="protein sequence ID" value="CAB3925441.1"/>
    <property type="molecule type" value="Genomic_DNA"/>
</dbReference>
<dbReference type="SUPFAM" id="SSF53850">
    <property type="entry name" value="Periplasmic binding protein-like II"/>
    <property type="match status" value="1"/>
</dbReference>
<reference evidence="3 4" key="1">
    <citation type="submission" date="2020-04" db="EMBL/GenBank/DDBJ databases">
        <authorList>
            <person name="De Canck E."/>
        </authorList>
    </citation>
    <scope>NUCLEOTIDE SEQUENCE [LARGE SCALE GENOMIC DNA]</scope>
    <source>
        <strain evidence="3 4">LMG 26858</strain>
    </source>
</reference>
<evidence type="ECO:0000313" key="3">
    <source>
        <dbReference type="EMBL" id="CAB3925441.1"/>
    </source>
</evidence>
<dbReference type="RefSeq" id="WP_254595953.1">
    <property type="nucleotide sequence ID" value="NZ_CADILG010000072.1"/>
</dbReference>
<organism evidence="3 4">
    <name type="scientific">Achromobacter anxifer</name>
    <dbReference type="NCBI Taxonomy" id="1287737"/>
    <lineage>
        <taxon>Bacteria</taxon>
        <taxon>Pseudomonadati</taxon>
        <taxon>Pseudomonadota</taxon>
        <taxon>Betaproteobacteria</taxon>
        <taxon>Burkholderiales</taxon>
        <taxon>Alcaligenaceae</taxon>
        <taxon>Achromobacter</taxon>
    </lineage>
</organism>
<dbReference type="AlphaFoldDB" id="A0A6S7EW30"/>
<feature type="signal peptide" evidence="2">
    <location>
        <begin position="1"/>
        <end position="22"/>
    </location>
</feature>
<sequence>MKRILQSLALSCAALAATTAWAAPYPDKPVRMIVPAAAGGAADTLARMIGRGLTEKFGQPVVIENKPGAAAIVGMSAIAKAPADGYTLGMTFSGAMSINPSLYQQLPYDPVKDFAPITIVAVSPLVIAVSPKLGPKSLGEFLALAKKDPGKLTFGSAGTGSTQHLSMELLKSTAGVDMLHVPYKGSSAALVDVQSGLISALSDNAITLVPLIQSGQLVPLAVETAQRIQSLPQVPTVAESGYPGFQAAGWYGLLAPAGTPQPIVAQLNATLREMVDKPEFTQWLRQQGMEPQTDTPEGFGRYIGQEKEKWAQVIKTAKVPVQEAR</sequence>
<dbReference type="InterPro" id="IPR005064">
    <property type="entry name" value="BUG"/>
</dbReference>
<keyword evidence="4" id="KW-1185">Reference proteome</keyword>
<dbReference type="PIRSF" id="PIRSF017082">
    <property type="entry name" value="YflP"/>
    <property type="match status" value="1"/>
</dbReference>
<dbReference type="CDD" id="cd13578">
    <property type="entry name" value="PBP2_Bug27"/>
    <property type="match status" value="1"/>
</dbReference>
<dbReference type="InterPro" id="IPR042100">
    <property type="entry name" value="Bug_dom1"/>
</dbReference>
<keyword evidence="2" id="KW-0732">Signal</keyword>